<accession>A0AAE1K441</accession>
<gene>
    <name evidence="2" type="ORF">Pcinc_029313</name>
</gene>
<dbReference type="EMBL" id="JAWQEG010003671">
    <property type="protein sequence ID" value="KAK3865056.1"/>
    <property type="molecule type" value="Genomic_DNA"/>
</dbReference>
<organism evidence="2 3">
    <name type="scientific">Petrolisthes cinctipes</name>
    <name type="common">Flat porcelain crab</name>
    <dbReference type="NCBI Taxonomy" id="88211"/>
    <lineage>
        <taxon>Eukaryota</taxon>
        <taxon>Metazoa</taxon>
        <taxon>Ecdysozoa</taxon>
        <taxon>Arthropoda</taxon>
        <taxon>Crustacea</taxon>
        <taxon>Multicrustacea</taxon>
        <taxon>Malacostraca</taxon>
        <taxon>Eumalacostraca</taxon>
        <taxon>Eucarida</taxon>
        <taxon>Decapoda</taxon>
        <taxon>Pleocyemata</taxon>
        <taxon>Anomura</taxon>
        <taxon>Galatheoidea</taxon>
        <taxon>Porcellanidae</taxon>
        <taxon>Petrolisthes</taxon>
    </lineage>
</organism>
<dbReference type="Proteomes" id="UP001286313">
    <property type="component" value="Unassembled WGS sequence"/>
</dbReference>
<evidence type="ECO:0008006" key="4">
    <source>
        <dbReference type="Google" id="ProtNLM"/>
    </source>
</evidence>
<dbReference type="GO" id="GO:0016491">
    <property type="term" value="F:oxidoreductase activity"/>
    <property type="evidence" value="ECO:0007669"/>
    <property type="project" value="TreeGrafter"/>
</dbReference>
<evidence type="ECO:0000256" key="1">
    <source>
        <dbReference type="ARBA" id="ARBA00001954"/>
    </source>
</evidence>
<protein>
    <recommendedName>
        <fullName evidence="4">Alpha-ketoglutarate-dependent dioxygenase alkB homolog 4</fullName>
    </recommendedName>
</protein>
<dbReference type="PANTHER" id="PTHR12463">
    <property type="entry name" value="OXYGENASE-RELATED"/>
    <property type="match status" value="1"/>
</dbReference>
<dbReference type="GO" id="GO:0070988">
    <property type="term" value="P:demethylation"/>
    <property type="evidence" value="ECO:0007669"/>
    <property type="project" value="InterPro"/>
</dbReference>
<proteinExistence type="predicted"/>
<comment type="cofactor">
    <cofactor evidence="1">
        <name>Fe(2+)</name>
        <dbReference type="ChEBI" id="CHEBI:29033"/>
    </cofactor>
</comment>
<evidence type="ECO:0000313" key="2">
    <source>
        <dbReference type="EMBL" id="KAK3865056.1"/>
    </source>
</evidence>
<dbReference type="GO" id="GO:0032451">
    <property type="term" value="F:demethylase activity"/>
    <property type="evidence" value="ECO:0007669"/>
    <property type="project" value="TreeGrafter"/>
</dbReference>
<dbReference type="AlphaFoldDB" id="A0AAE1K441"/>
<dbReference type="PANTHER" id="PTHR12463:SF0">
    <property type="entry name" value="ALPHA-KETOGLUTARATE-DEPENDENT DIOXYGENASE ALKB HOMOLOG 4"/>
    <property type="match status" value="1"/>
</dbReference>
<keyword evidence="3" id="KW-1185">Reference proteome</keyword>
<evidence type="ECO:0000313" key="3">
    <source>
        <dbReference type="Proteomes" id="UP001286313"/>
    </source>
</evidence>
<reference evidence="2" key="1">
    <citation type="submission" date="2023-10" db="EMBL/GenBank/DDBJ databases">
        <title>Genome assemblies of two species of porcelain crab, Petrolisthes cinctipes and Petrolisthes manimaculis (Anomura: Porcellanidae).</title>
        <authorList>
            <person name="Angst P."/>
        </authorList>
    </citation>
    <scope>NUCLEOTIDE SEQUENCE</scope>
    <source>
        <strain evidence="2">PB745_01</strain>
        <tissue evidence="2">Gill</tissue>
    </source>
</reference>
<name>A0AAE1K441_PETCI</name>
<comment type="caution">
    <text evidence="2">The sequence shown here is derived from an EMBL/GenBank/DDBJ whole genome shotgun (WGS) entry which is preliminary data.</text>
</comment>
<dbReference type="InterPro" id="IPR037151">
    <property type="entry name" value="AlkB-like_sf"/>
</dbReference>
<dbReference type="SUPFAM" id="SSF51197">
    <property type="entry name" value="Clavaminate synthase-like"/>
    <property type="match status" value="1"/>
</dbReference>
<sequence>MFQPRPCGCKGQRTCLVCEVKQGLGDSSSWVSQQDKDGAYVFCPVCELAWPGWETDSWRHHPHHEGEPVKFPGVKIVEDFVSEEEETNLLTAIDEVPWDLSQSGRRKQNYGPKCNFKKRRVRCEDFSGYPAFTKFIQDRFSSVPILKGYQTVEQCSLEYTVERGASIDPHIDDCWIWGERIPTLSLLTDSTLTLRKFTGPLSKYNLADTNNYPFIIRTDETVKNDDDLGQEFRARSTSKETSQSPQIVDNISCEERDSNCCQVNKDTKPSLLRIPMPRRSLLVLYGSARYDWEHGILREDIVSRRVCITYRELTPTYLFCGPKADIGKAILKASQKFWNHGSQSGQGPL</sequence>
<dbReference type="Gene3D" id="2.60.120.590">
    <property type="entry name" value="Alpha-ketoglutarate-dependent dioxygenase AlkB-like"/>
    <property type="match status" value="1"/>
</dbReference>
<dbReference type="InterPro" id="IPR032857">
    <property type="entry name" value="ALKBH4"/>
</dbReference>